<accession>A0A7X0DPD8</accession>
<evidence type="ECO:0000313" key="1">
    <source>
        <dbReference type="EMBL" id="MBB6211157.1"/>
    </source>
</evidence>
<gene>
    <name evidence="1" type="ORF">FHS48_002592</name>
</gene>
<evidence type="ECO:0000313" key="2">
    <source>
        <dbReference type="Proteomes" id="UP000544872"/>
    </source>
</evidence>
<keyword evidence="2" id="KW-1185">Reference proteome</keyword>
<comment type="caution">
    <text evidence="1">The sequence shown here is derived from an EMBL/GenBank/DDBJ whole genome shotgun (WGS) entry which is preliminary data.</text>
</comment>
<dbReference type="Gene3D" id="6.10.280.50">
    <property type="match status" value="1"/>
</dbReference>
<dbReference type="InterPro" id="IPR007420">
    <property type="entry name" value="DUF465"/>
</dbReference>
<dbReference type="EMBL" id="JACIIX010000009">
    <property type="protein sequence ID" value="MBB6211157.1"/>
    <property type="molecule type" value="Genomic_DNA"/>
</dbReference>
<reference evidence="1 2" key="1">
    <citation type="submission" date="2020-08" db="EMBL/GenBank/DDBJ databases">
        <title>Genomic Encyclopedia of Type Strains, Phase IV (KMG-IV): sequencing the most valuable type-strain genomes for metagenomic binning, comparative biology and taxonomic classification.</title>
        <authorList>
            <person name="Goeker M."/>
        </authorList>
    </citation>
    <scope>NUCLEOTIDE SEQUENCE [LARGE SCALE GENOMIC DNA]</scope>
    <source>
        <strain evidence="1 2">DSM 11590</strain>
    </source>
</reference>
<dbReference type="Pfam" id="PF04325">
    <property type="entry name" value="DUF465"/>
    <property type="match status" value="1"/>
</dbReference>
<proteinExistence type="predicted"/>
<sequence length="55" mass="6491">MSLDARVESLRTKHAELDSALEMEERRPMPDAKAIADMKRQKLRIKDEIQRITMH</sequence>
<evidence type="ECO:0008006" key="3">
    <source>
        <dbReference type="Google" id="ProtNLM"/>
    </source>
</evidence>
<dbReference type="RefSeq" id="WP_184263972.1">
    <property type="nucleotide sequence ID" value="NZ_JACIIX010000009.1"/>
</dbReference>
<dbReference type="InterPro" id="IPR038444">
    <property type="entry name" value="DUF465_sf"/>
</dbReference>
<organism evidence="1 2">
    <name type="scientific">Novispirillum itersonii</name>
    <name type="common">Aquaspirillum itersonii</name>
    <dbReference type="NCBI Taxonomy" id="189"/>
    <lineage>
        <taxon>Bacteria</taxon>
        <taxon>Pseudomonadati</taxon>
        <taxon>Pseudomonadota</taxon>
        <taxon>Alphaproteobacteria</taxon>
        <taxon>Rhodospirillales</taxon>
        <taxon>Novispirillaceae</taxon>
        <taxon>Novispirillum</taxon>
    </lineage>
</organism>
<name>A0A7X0DPD8_NOVIT</name>
<dbReference type="Proteomes" id="UP000544872">
    <property type="component" value="Unassembled WGS sequence"/>
</dbReference>
<dbReference type="AlphaFoldDB" id="A0A7X0DPD8"/>
<protein>
    <recommendedName>
        <fullName evidence="3">DUF465 domain-containing protein</fullName>
    </recommendedName>
</protein>